<dbReference type="CDD" id="cd09620">
    <property type="entry name" value="CBM9_like_3"/>
    <property type="match status" value="1"/>
</dbReference>
<dbReference type="PANTHER" id="PTHR35532:SF5">
    <property type="entry name" value="CARBOHYDRATE-BINDING DOMAIN-CONTAINING PROTEIN"/>
    <property type="match status" value="1"/>
</dbReference>
<protein>
    <submittedName>
        <fullName evidence="2">Carbohydrate-binding family 9-like protein</fullName>
    </submittedName>
</protein>
<sequence length="276" mass="31567">MLLSPSPYAAIYPQQYIAYRSDVTSTAEEPAITIDGNLDKPFWNDIPWTEDFVDISTNTPPSQRTMVKMRWDDHFLFVGARMEETDVWATLTEENSVIFQDNDFEIFVDCDGSNHNYKEFEINALGTTWTLLLDKPYDDGGGENSKRVDPVNGYDMSPFIRSATKVYPNDAINRPDVRNTHWTAEVALPISKLMERNELAKRPSDGHQWRINFSRVQWGVKVNEKGEYEKKPCCQSCAVPGTAAEDNWTWSPQGKVQCIFLNDGVFAIQFVDKSKK</sequence>
<reference evidence="2" key="1">
    <citation type="submission" date="2023-06" db="EMBL/GenBank/DDBJ databases">
        <title>Survivors Of The Sea: Transcriptome response of Skeletonema marinoi to long-term dormancy.</title>
        <authorList>
            <person name="Pinder M.I.M."/>
            <person name="Kourtchenko O."/>
            <person name="Robertson E.K."/>
            <person name="Larsson T."/>
            <person name="Maumus F."/>
            <person name="Osuna-Cruz C.M."/>
            <person name="Vancaester E."/>
            <person name="Stenow R."/>
            <person name="Vandepoele K."/>
            <person name="Ploug H."/>
            <person name="Bruchert V."/>
            <person name="Godhe A."/>
            <person name="Topel M."/>
        </authorList>
    </citation>
    <scope>NUCLEOTIDE SEQUENCE</scope>
    <source>
        <strain evidence="2">R05AC</strain>
    </source>
</reference>
<dbReference type="GO" id="GO:0016052">
    <property type="term" value="P:carbohydrate catabolic process"/>
    <property type="evidence" value="ECO:0007669"/>
    <property type="project" value="InterPro"/>
</dbReference>
<dbReference type="EMBL" id="JATAAI010000019">
    <property type="protein sequence ID" value="KAK1738930.1"/>
    <property type="molecule type" value="Genomic_DNA"/>
</dbReference>
<dbReference type="GO" id="GO:0030246">
    <property type="term" value="F:carbohydrate binding"/>
    <property type="evidence" value="ECO:0007669"/>
    <property type="project" value="InterPro"/>
</dbReference>
<dbReference type="InterPro" id="IPR010502">
    <property type="entry name" value="Carb-bd_dom_fam9"/>
</dbReference>
<proteinExistence type="predicted"/>
<dbReference type="SUPFAM" id="SSF49344">
    <property type="entry name" value="CBD9-like"/>
    <property type="match status" value="1"/>
</dbReference>
<dbReference type="Pfam" id="PF06452">
    <property type="entry name" value="CBM9_1"/>
    <property type="match status" value="1"/>
</dbReference>
<evidence type="ECO:0000313" key="3">
    <source>
        <dbReference type="Proteomes" id="UP001224775"/>
    </source>
</evidence>
<evidence type="ECO:0000259" key="1">
    <source>
        <dbReference type="Pfam" id="PF06452"/>
    </source>
</evidence>
<gene>
    <name evidence="2" type="ORF">QTG54_010246</name>
</gene>
<feature type="domain" description="Carbohydrate-binding" evidence="1">
    <location>
        <begin position="34"/>
        <end position="122"/>
    </location>
</feature>
<accession>A0AAD9DAR0</accession>
<name>A0AAD9DAR0_9STRA</name>
<evidence type="ECO:0000313" key="2">
    <source>
        <dbReference type="EMBL" id="KAK1738930.1"/>
    </source>
</evidence>
<comment type="caution">
    <text evidence="2">The sequence shown here is derived from an EMBL/GenBank/DDBJ whole genome shotgun (WGS) entry which is preliminary data.</text>
</comment>
<dbReference type="PANTHER" id="PTHR35532">
    <property type="entry name" value="SIMILAR TO POLYHYDROXYALKANOATE DEPOLYMERASE"/>
    <property type="match status" value="1"/>
</dbReference>
<organism evidence="2 3">
    <name type="scientific">Skeletonema marinoi</name>
    <dbReference type="NCBI Taxonomy" id="267567"/>
    <lineage>
        <taxon>Eukaryota</taxon>
        <taxon>Sar</taxon>
        <taxon>Stramenopiles</taxon>
        <taxon>Ochrophyta</taxon>
        <taxon>Bacillariophyta</taxon>
        <taxon>Coscinodiscophyceae</taxon>
        <taxon>Thalassiosirophycidae</taxon>
        <taxon>Thalassiosirales</taxon>
        <taxon>Skeletonemataceae</taxon>
        <taxon>Skeletonema</taxon>
        <taxon>Skeletonema marinoi-dohrnii complex</taxon>
    </lineage>
</organism>
<dbReference type="Gene3D" id="2.60.40.1190">
    <property type="match status" value="1"/>
</dbReference>
<dbReference type="GO" id="GO:0004553">
    <property type="term" value="F:hydrolase activity, hydrolyzing O-glycosyl compounds"/>
    <property type="evidence" value="ECO:0007669"/>
    <property type="project" value="InterPro"/>
</dbReference>
<keyword evidence="3" id="KW-1185">Reference proteome</keyword>
<dbReference type="AlphaFoldDB" id="A0AAD9DAR0"/>
<dbReference type="Proteomes" id="UP001224775">
    <property type="component" value="Unassembled WGS sequence"/>
</dbReference>